<name>A0ABV8UBA0_9PROT</name>
<evidence type="ECO:0000313" key="1">
    <source>
        <dbReference type="EMBL" id="MFC4348106.1"/>
    </source>
</evidence>
<reference evidence="2" key="1">
    <citation type="journal article" date="2019" name="Int. J. Syst. Evol. Microbiol.">
        <title>The Global Catalogue of Microorganisms (GCM) 10K type strain sequencing project: providing services to taxonomists for standard genome sequencing and annotation.</title>
        <authorList>
            <consortium name="The Broad Institute Genomics Platform"/>
            <consortium name="The Broad Institute Genome Sequencing Center for Infectious Disease"/>
            <person name="Wu L."/>
            <person name="Ma J."/>
        </authorList>
    </citation>
    <scope>NUCLEOTIDE SEQUENCE [LARGE SCALE GENOMIC DNA]</scope>
    <source>
        <strain evidence="2">CGMCC 1.15304</strain>
    </source>
</reference>
<comment type="caution">
    <text evidence="1">The sequence shown here is derived from an EMBL/GenBank/DDBJ whole genome shotgun (WGS) entry which is preliminary data.</text>
</comment>
<dbReference type="Pfam" id="PF07310">
    <property type="entry name" value="PAS_5"/>
    <property type="match status" value="1"/>
</dbReference>
<dbReference type="EMBL" id="JBHSCR010000005">
    <property type="protein sequence ID" value="MFC4348106.1"/>
    <property type="molecule type" value="Genomic_DNA"/>
</dbReference>
<keyword evidence="2" id="KW-1185">Reference proteome</keyword>
<proteinExistence type="predicted"/>
<evidence type="ECO:0000313" key="2">
    <source>
        <dbReference type="Proteomes" id="UP001595776"/>
    </source>
</evidence>
<accession>A0ABV8UBA0</accession>
<dbReference type="InterPro" id="IPR009922">
    <property type="entry name" value="DUF1457"/>
</dbReference>
<protein>
    <submittedName>
        <fullName evidence="1">PAS domain-containing protein</fullName>
    </submittedName>
</protein>
<dbReference type="Proteomes" id="UP001595776">
    <property type="component" value="Unassembled WGS sequence"/>
</dbReference>
<sequence>MVELKDLIENDRLVAFRQAWEEARTAGNVPVRRDITLRAFSKFIPDMLVLEKNGPRDYRYCQAGEGVKDRLEMHDAGANFFDFLHSDILDISEDWWGGLLAAPCGGLVSYSIEYPAGVLRHAATLLLPVAREDGNNSMLLGLTEVLRERYLSPGKGRTVVGEFWAEACHLDVGYGLPDSGPADYSHKPDADFLDRMR</sequence>
<organism evidence="1 2">
    <name type="scientific">Kordiimonas lipolytica</name>
    <dbReference type="NCBI Taxonomy" id="1662421"/>
    <lineage>
        <taxon>Bacteria</taxon>
        <taxon>Pseudomonadati</taxon>
        <taxon>Pseudomonadota</taxon>
        <taxon>Alphaproteobacteria</taxon>
        <taxon>Kordiimonadales</taxon>
        <taxon>Kordiimonadaceae</taxon>
        <taxon>Kordiimonas</taxon>
    </lineage>
</organism>
<gene>
    <name evidence="1" type="ORF">ACFO5Q_09645</name>
</gene>
<dbReference type="RefSeq" id="WP_068151525.1">
    <property type="nucleotide sequence ID" value="NZ_JBHSCR010000005.1"/>
</dbReference>